<dbReference type="Pfam" id="PF06983">
    <property type="entry name" value="3-dmu-9_3-mt"/>
    <property type="match status" value="1"/>
</dbReference>
<evidence type="ECO:0000259" key="1">
    <source>
        <dbReference type="Pfam" id="PF06983"/>
    </source>
</evidence>
<dbReference type="SUPFAM" id="SSF54593">
    <property type="entry name" value="Glyoxalase/Bleomycin resistance protein/Dihydroxybiphenyl dioxygenase"/>
    <property type="match status" value="1"/>
</dbReference>
<dbReference type="InterPro" id="IPR029068">
    <property type="entry name" value="Glyas_Bleomycin-R_OHBP_Dase"/>
</dbReference>
<keyword evidence="3" id="KW-1185">Reference proteome</keyword>
<dbReference type="InterPro" id="IPR009725">
    <property type="entry name" value="3_dmu_93_MTrfase"/>
</dbReference>
<sequence>MTRPPKVTPFLWYDSDAEEAAEYYVSVIPDSRIVDVMRQGEAALLVTFQIGGVIFTAMNGGPGHPHTDAFSISVTCEDQADVDRVWAALTDGGSEVACGWLKDRYGVSWQVVPKQFYALMSAGTPEQSQRVMQAMMDMVKFDVAGLQAAFDG</sequence>
<dbReference type="PIRSF" id="PIRSF021700">
    <property type="entry name" value="3_dmu_93_MTrfase"/>
    <property type="match status" value="1"/>
</dbReference>
<organism evidence="2 3">
    <name type="scientific">Hyphomonas chukchiensis</name>
    <dbReference type="NCBI Taxonomy" id="1280947"/>
    <lineage>
        <taxon>Bacteria</taxon>
        <taxon>Pseudomonadati</taxon>
        <taxon>Pseudomonadota</taxon>
        <taxon>Alphaproteobacteria</taxon>
        <taxon>Hyphomonadales</taxon>
        <taxon>Hyphomonadaceae</taxon>
        <taxon>Hyphomonas</taxon>
    </lineage>
</organism>
<dbReference type="OrthoDB" id="9806473at2"/>
<name>A0A062UH80_9PROT</name>
<dbReference type="PATRIC" id="fig|1280947.3.peg.584"/>
<protein>
    <recommendedName>
        <fullName evidence="1">PhnB-like domain-containing protein</fullName>
    </recommendedName>
</protein>
<proteinExistence type="predicted"/>
<dbReference type="PANTHER" id="PTHR33990">
    <property type="entry name" value="PROTEIN YJDN-RELATED"/>
    <property type="match status" value="1"/>
</dbReference>
<gene>
    <name evidence="2" type="ORF">HY30_02955</name>
</gene>
<dbReference type="AlphaFoldDB" id="A0A062UH80"/>
<dbReference type="CDD" id="cd06588">
    <property type="entry name" value="PhnB_like"/>
    <property type="match status" value="1"/>
</dbReference>
<dbReference type="STRING" id="1280947.HY30_02955"/>
<dbReference type="Proteomes" id="UP000027190">
    <property type="component" value="Unassembled WGS sequence"/>
</dbReference>
<reference evidence="2 3" key="1">
    <citation type="journal article" date="2014" name="Antonie Van Leeuwenhoek">
        <title>Hyphomonas beringensis sp. nov. and Hyphomonas chukchiensis sp. nov., isolated from surface seawater of the Bering Sea and Chukchi Sea.</title>
        <authorList>
            <person name="Li C."/>
            <person name="Lai Q."/>
            <person name="Li G."/>
            <person name="Dong C."/>
            <person name="Wang J."/>
            <person name="Liao Y."/>
            <person name="Shao Z."/>
        </authorList>
    </citation>
    <scope>NUCLEOTIDE SEQUENCE [LARGE SCALE GENOMIC DNA]</scope>
    <source>
        <strain evidence="2 3">BH-BN04-4</strain>
    </source>
</reference>
<dbReference type="Gene3D" id="3.10.180.10">
    <property type="entry name" value="2,3-Dihydroxybiphenyl 1,2-Dioxygenase, domain 1"/>
    <property type="match status" value="1"/>
</dbReference>
<evidence type="ECO:0000313" key="3">
    <source>
        <dbReference type="Proteomes" id="UP000027190"/>
    </source>
</evidence>
<dbReference type="eggNOG" id="COG3865">
    <property type="taxonomic scope" value="Bacteria"/>
</dbReference>
<dbReference type="RefSeq" id="WP_034736609.1">
    <property type="nucleotide sequence ID" value="NZ_AWFG01000001.1"/>
</dbReference>
<feature type="domain" description="PhnB-like" evidence="1">
    <location>
        <begin position="6"/>
        <end position="112"/>
    </location>
</feature>
<comment type="caution">
    <text evidence="2">The sequence shown here is derived from an EMBL/GenBank/DDBJ whole genome shotgun (WGS) entry which is preliminary data.</text>
</comment>
<accession>A0A062UH80</accession>
<dbReference type="EMBL" id="AWFG01000001">
    <property type="protein sequence ID" value="KCZ61318.1"/>
    <property type="molecule type" value="Genomic_DNA"/>
</dbReference>
<dbReference type="InterPro" id="IPR028973">
    <property type="entry name" value="PhnB-like"/>
</dbReference>
<evidence type="ECO:0000313" key="2">
    <source>
        <dbReference type="EMBL" id="KCZ61318.1"/>
    </source>
</evidence>